<evidence type="ECO:0000313" key="4">
    <source>
        <dbReference type="EMBL" id="CAB4346492.1"/>
    </source>
</evidence>
<dbReference type="PANTHER" id="PTHR30055">
    <property type="entry name" value="HTH-TYPE TRANSCRIPTIONAL REGULATOR RUTR"/>
    <property type="match status" value="1"/>
</dbReference>
<dbReference type="AlphaFoldDB" id="A0A6J5ZYM9"/>
<accession>A0A6J5ZYM9</accession>
<evidence type="ECO:0000256" key="2">
    <source>
        <dbReference type="SAM" id="MobiDB-lite"/>
    </source>
</evidence>
<feature type="region of interest" description="Disordered" evidence="2">
    <location>
        <begin position="1"/>
        <end position="24"/>
    </location>
</feature>
<evidence type="ECO:0000259" key="3">
    <source>
        <dbReference type="PROSITE" id="PS50977"/>
    </source>
</evidence>
<dbReference type="EMBL" id="CAESAL010000111">
    <property type="protein sequence ID" value="CAB4346492.1"/>
    <property type="molecule type" value="Genomic_DNA"/>
</dbReference>
<protein>
    <submittedName>
        <fullName evidence="4">Unannotated protein</fullName>
    </submittedName>
</protein>
<sequence length="217" mass="24177">MTTKHANIRKRPAAEQNRPPVRPSAKAVATRAALIELAAEMFATNGYLQTSIRDIAREASLTTGAIYGHFRNKAELLAEAICSRTETDLESIPETSDHQPQHVDVLKRAAFRFAERRQLRSLILQGAAAAITDNETRDRLRDEQLSHLQDWVDRYEANHEQLGIDPSVDIRDAVLFTWAAEVGLGVLEALGIEPRSKKSWADMAARFGQSLTLPPLD</sequence>
<dbReference type="GO" id="GO:0003677">
    <property type="term" value="F:DNA binding"/>
    <property type="evidence" value="ECO:0007669"/>
    <property type="project" value="UniProtKB-KW"/>
</dbReference>
<gene>
    <name evidence="4" type="ORF">UFOPK3331_01881</name>
</gene>
<dbReference type="InterPro" id="IPR023772">
    <property type="entry name" value="DNA-bd_HTH_TetR-type_CS"/>
</dbReference>
<dbReference type="InterPro" id="IPR050109">
    <property type="entry name" value="HTH-type_TetR-like_transc_reg"/>
</dbReference>
<dbReference type="InterPro" id="IPR009057">
    <property type="entry name" value="Homeodomain-like_sf"/>
</dbReference>
<evidence type="ECO:0000256" key="1">
    <source>
        <dbReference type="ARBA" id="ARBA00023125"/>
    </source>
</evidence>
<name>A0A6J5ZYM9_9ZZZZ</name>
<feature type="compositionally biased region" description="Basic residues" evidence="2">
    <location>
        <begin position="1"/>
        <end position="11"/>
    </location>
</feature>
<dbReference type="PRINTS" id="PR00455">
    <property type="entry name" value="HTHTETR"/>
</dbReference>
<dbReference type="PROSITE" id="PS01081">
    <property type="entry name" value="HTH_TETR_1"/>
    <property type="match status" value="1"/>
</dbReference>
<keyword evidence="1" id="KW-0238">DNA-binding</keyword>
<dbReference type="PROSITE" id="PS50977">
    <property type="entry name" value="HTH_TETR_2"/>
    <property type="match status" value="1"/>
</dbReference>
<organism evidence="4">
    <name type="scientific">freshwater metagenome</name>
    <dbReference type="NCBI Taxonomy" id="449393"/>
    <lineage>
        <taxon>unclassified sequences</taxon>
        <taxon>metagenomes</taxon>
        <taxon>ecological metagenomes</taxon>
    </lineage>
</organism>
<reference evidence="4" key="1">
    <citation type="submission" date="2020-05" db="EMBL/GenBank/DDBJ databases">
        <authorList>
            <person name="Chiriac C."/>
            <person name="Salcher M."/>
            <person name="Ghai R."/>
            <person name="Kavagutti S V."/>
        </authorList>
    </citation>
    <scope>NUCLEOTIDE SEQUENCE</scope>
</reference>
<dbReference type="SUPFAM" id="SSF46689">
    <property type="entry name" value="Homeodomain-like"/>
    <property type="match status" value="1"/>
</dbReference>
<dbReference type="InterPro" id="IPR001647">
    <property type="entry name" value="HTH_TetR"/>
</dbReference>
<feature type="domain" description="HTH tetR-type" evidence="3">
    <location>
        <begin position="28"/>
        <end position="88"/>
    </location>
</feature>
<proteinExistence type="predicted"/>
<dbReference type="Pfam" id="PF00440">
    <property type="entry name" value="TetR_N"/>
    <property type="match status" value="1"/>
</dbReference>
<dbReference type="Gene3D" id="1.10.357.10">
    <property type="entry name" value="Tetracycline Repressor, domain 2"/>
    <property type="match status" value="1"/>
</dbReference>